<evidence type="ECO:0000256" key="10">
    <source>
        <dbReference type="SAM" id="SignalP"/>
    </source>
</evidence>
<evidence type="ECO:0000256" key="8">
    <source>
        <dbReference type="ARBA" id="ARBA00023136"/>
    </source>
</evidence>
<evidence type="ECO:0000313" key="11">
    <source>
        <dbReference type="EnsemblMetazoa" id="G19063.1:cds"/>
    </source>
</evidence>
<keyword evidence="7 9" id="KW-0496">Mitochondrion</keyword>
<evidence type="ECO:0000256" key="4">
    <source>
        <dbReference type="ARBA" id="ARBA00022692"/>
    </source>
</evidence>
<evidence type="ECO:0000256" key="6">
    <source>
        <dbReference type="ARBA" id="ARBA00022989"/>
    </source>
</evidence>
<sequence length="110" mass="12861">MTPALMVYSTTFARFAWMVKPRNLLLLACHLTNISAQSVQAGRYINYHYLTKPEDRQKHHIEVVEKEIHTHPDQYPKVHIKDHPSPQEQAEEVKEFDAAYKLPIEKPVIN</sequence>
<reference evidence="11" key="1">
    <citation type="submission" date="2022-08" db="UniProtKB">
        <authorList>
            <consortium name="EnsemblMetazoa"/>
        </authorList>
    </citation>
    <scope>IDENTIFICATION</scope>
    <source>
        <strain evidence="11">05x7-T-G4-1.051#20</strain>
    </source>
</reference>
<keyword evidence="3 9" id="KW-0813">Transport</keyword>
<dbReference type="Proteomes" id="UP000005408">
    <property type="component" value="Unassembled WGS sequence"/>
</dbReference>
<evidence type="ECO:0000313" key="12">
    <source>
        <dbReference type="Proteomes" id="UP000005408"/>
    </source>
</evidence>
<dbReference type="AlphaFoldDB" id="A0A8W8JL13"/>
<name>A0A8W8JL13_MAGGI</name>
<dbReference type="InterPro" id="IPR005336">
    <property type="entry name" value="MPC"/>
</dbReference>
<organism evidence="11 12">
    <name type="scientific">Magallana gigas</name>
    <name type="common">Pacific oyster</name>
    <name type="synonym">Crassostrea gigas</name>
    <dbReference type="NCBI Taxonomy" id="29159"/>
    <lineage>
        <taxon>Eukaryota</taxon>
        <taxon>Metazoa</taxon>
        <taxon>Spiralia</taxon>
        <taxon>Lophotrochozoa</taxon>
        <taxon>Mollusca</taxon>
        <taxon>Bivalvia</taxon>
        <taxon>Autobranchia</taxon>
        <taxon>Pteriomorphia</taxon>
        <taxon>Ostreida</taxon>
        <taxon>Ostreoidea</taxon>
        <taxon>Ostreidae</taxon>
        <taxon>Magallana</taxon>
    </lineage>
</organism>
<keyword evidence="5 9" id="KW-0999">Mitochondrion inner membrane</keyword>
<evidence type="ECO:0000256" key="1">
    <source>
        <dbReference type="ARBA" id="ARBA00004448"/>
    </source>
</evidence>
<dbReference type="EnsemblMetazoa" id="G19063.1">
    <property type="protein sequence ID" value="G19063.1:cds"/>
    <property type="gene ID" value="G19063"/>
</dbReference>
<evidence type="ECO:0000256" key="5">
    <source>
        <dbReference type="ARBA" id="ARBA00022792"/>
    </source>
</evidence>
<comment type="function">
    <text evidence="9">Mediates the uptake of pyruvate into mitochondria.</text>
</comment>
<evidence type="ECO:0000256" key="2">
    <source>
        <dbReference type="ARBA" id="ARBA00006416"/>
    </source>
</evidence>
<accession>A0A8W8JL13</accession>
<evidence type="ECO:0000256" key="3">
    <source>
        <dbReference type="ARBA" id="ARBA00022448"/>
    </source>
</evidence>
<keyword evidence="8" id="KW-0472">Membrane</keyword>
<keyword evidence="6" id="KW-1133">Transmembrane helix</keyword>
<comment type="subcellular location">
    <subcellularLocation>
        <location evidence="1 9">Mitochondrion inner membrane</location>
        <topology evidence="1 9">Multi-pass membrane protein</topology>
    </subcellularLocation>
</comment>
<feature type="signal peptide" evidence="10">
    <location>
        <begin position="1"/>
        <end position="36"/>
    </location>
</feature>
<keyword evidence="4" id="KW-0812">Transmembrane</keyword>
<protein>
    <recommendedName>
        <fullName evidence="9">Mitochondrial pyruvate carrier</fullName>
    </recommendedName>
</protein>
<comment type="similarity">
    <text evidence="2 9">Belongs to the mitochondrial pyruvate carrier (MPC) (TC 2.A.105) family.</text>
</comment>
<evidence type="ECO:0000256" key="7">
    <source>
        <dbReference type="ARBA" id="ARBA00023128"/>
    </source>
</evidence>
<dbReference type="GO" id="GO:0006850">
    <property type="term" value="P:pyruvate import into mitochondria"/>
    <property type="evidence" value="ECO:0007669"/>
    <property type="project" value="InterPro"/>
</dbReference>
<evidence type="ECO:0000256" key="9">
    <source>
        <dbReference type="RuleBase" id="RU363100"/>
    </source>
</evidence>
<feature type="chain" id="PRO_5036475983" description="Mitochondrial pyruvate carrier" evidence="10">
    <location>
        <begin position="37"/>
        <end position="110"/>
    </location>
</feature>
<dbReference type="Pfam" id="PF03650">
    <property type="entry name" value="MPC"/>
    <property type="match status" value="1"/>
</dbReference>
<dbReference type="GO" id="GO:0005743">
    <property type="term" value="C:mitochondrial inner membrane"/>
    <property type="evidence" value="ECO:0007669"/>
    <property type="project" value="UniProtKB-SubCell"/>
</dbReference>
<keyword evidence="12" id="KW-1185">Reference proteome</keyword>
<proteinExistence type="inferred from homology"/>
<keyword evidence="10" id="KW-0732">Signal</keyword>